<keyword evidence="2" id="KW-1185">Reference proteome</keyword>
<accession>A0A940YCC9</accession>
<dbReference type="Proteomes" id="UP000676246">
    <property type="component" value="Unassembled WGS sequence"/>
</dbReference>
<evidence type="ECO:0000313" key="1">
    <source>
        <dbReference type="EMBL" id="MBQ0930057.1"/>
    </source>
</evidence>
<sequence>MKQSLHVLGTLDVGHAFFAEPPGGLMRFVLPPSGAALLRGGQALSRELRGLWALLAEQHDDDPPPGPLHGRTLLLGLQPLDPGLDRYTRPPLPAAPAGSPVLRPCWRNSLDPAALDAAPLAVELCARRPRLQPVSAQRPLDWRLLDAAGQPLLSGQLSATQAAPVFSADLPIGLLRWQERHPASAALLAERWLCVEPALAAAAPWGLVALRLDDAFAQQSAHWQLTLQPREDVLRYYVVGRGWAAPEMASLQVSDATPGLKPAERLSFDRIDDWSGEPPDSARLPAAMLLGSAPNGAQVVLFEAQRRQTRRSRPEHRLQLQSDQRLLIEHLPQPGAARSDAQFVVHLAP</sequence>
<evidence type="ECO:0000313" key="2">
    <source>
        <dbReference type="Proteomes" id="UP000676246"/>
    </source>
</evidence>
<protein>
    <recommendedName>
        <fullName evidence="3">DUF2169 domain-containing protein</fullName>
    </recommendedName>
</protein>
<dbReference type="RefSeq" id="WP_210852424.1">
    <property type="nucleotide sequence ID" value="NZ_JAGQDD010000003.1"/>
</dbReference>
<organism evidence="1 2">
    <name type="scientific">Ideonella alba</name>
    <dbReference type="NCBI Taxonomy" id="2824118"/>
    <lineage>
        <taxon>Bacteria</taxon>
        <taxon>Pseudomonadati</taxon>
        <taxon>Pseudomonadota</taxon>
        <taxon>Betaproteobacteria</taxon>
        <taxon>Burkholderiales</taxon>
        <taxon>Sphaerotilaceae</taxon>
        <taxon>Ideonella</taxon>
    </lineage>
</organism>
<reference evidence="1 2" key="1">
    <citation type="submission" date="2021-04" db="EMBL/GenBank/DDBJ databases">
        <title>The genome sequence of Ideonella sp. 3Y2.</title>
        <authorList>
            <person name="Liu Y."/>
        </authorList>
    </citation>
    <scope>NUCLEOTIDE SEQUENCE [LARGE SCALE GENOMIC DNA]</scope>
    <source>
        <strain evidence="1 2">3Y2</strain>
    </source>
</reference>
<name>A0A940YCC9_9BURK</name>
<comment type="caution">
    <text evidence="1">The sequence shown here is derived from an EMBL/GenBank/DDBJ whole genome shotgun (WGS) entry which is preliminary data.</text>
</comment>
<dbReference type="AlphaFoldDB" id="A0A940YCC9"/>
<evidence type="ECO:0008006" key="3">
    <source>
        <dbReference type="Google" id="ProtNLM"/>
    </source>
</evidence>
<gene>
    <name evidence="1" type="ORF">KAK03_06110</name>
</gene>
<dbReference type="EMBL" id="JAGQDD010000003">
    <property type="protein sequence ID" value="MBQ0930057.1"/>
    <property type="molecule type" value="Genomic_DNA"/>
</dbReference>
<proteinExistence type="predicted"/>